<feature type="region of interest" description="Disordered" evidence="1">
    <location>
        <begin position="35"/>
        <end position="58"/>
    </location>
</feature>
<evidence type="ECO:0000313" key="4">
    <source>
        <dbReference type="Proteomes" id="UP000606786"/>
    </source>
</evidence>
<evidence type="ECO:0000256" key="2">
    <source>
        <dbReference type="SAM" id="Phobius"/>
    </source>
</evidence>
<keyword evidence="2" id="KW-0472">Membrane</keyword>
<sequence length="412" mass="45856">MVTTTPWITATPSPSPNTTIINTETTTEVTLNTTIASTPPTTTMPTTTEKVETTAPNTPDTTIYETTAITIVSMPPIATSTSAPKTTVTTITTSTRPTTVSPTGQCYQNKSTKFLVCSHIIAVSLCDYDVPFNVTTISPKSVELRIGSNASSFEVIYFPALNYRNYQALAVGNSTTIDIDYLTSNQSYVFCLLPIGIITTSPFNCRAAYLPPAVPKSWLNYNDRAVFFTISILITLLCVAVGVATVYFLLRWRPTLMYGSKRLRRLASTSHEVLLFPKRERTSLDSQTYAMNELSNMPSSISDTLTPENCLNIKSYDYMQYFKNHELNKKQTNVAYISYIRPPDNRAPALPPEARGVYIPVRQLSQQSTVILENEPKPLKSCLRSGSRLPSNGKAVEFENEYESLDYYQEIY</sequence>
<proteinExistence type="predicted"/>
<dbReference type="AlphaFoldDB" id="A0A811VLF5"/>
<name>A0A811VLF5_CERCA</name>
<dbReference type="Proteomes" id="UP000606786">
    <property type="component" value="Unassembled WGS sequence"/>
</dbReference>
<feature type="transmembrane region" description="Helical" evidence="2">
    <location>
        <begin position="225"/>
        <end position="250"/>
    </location>
</feature>
<keyword evidence="4" id="KW-1185">Reference proteome</keyword>
<gene>
    <name evidence="3" type="ORF">CCAP1982_LOCUS23006</name>
</gene>
<evidence type="ECO:0000313" key="3">
    <source>
        <dbReference type="EMBL" id="CAD7015049.1"/>
    </source>
</evidence>
<accession>A0A811VLF5</accession>
<dbReference type="EMBL" id="CAJHJT010000056">
    <property type="protein sequence ID" value="CAD7015049.1"/>
    <property type="molecule type" value="Genomic_DNA"/>
</dbReference>
<evidence type="ECO:0000256" key="1">
    <source>
        <dbReference type="SAM" id="MobiDB-lite"/>
    </source>
</evidence>
<reference evidence="3" key="1">
    <citation type="submission" date="2020-11" db="EMBL/GenBank/DDBJ databases">
        <authorList>
            <person name="Whitehead M."/>
        </authorList>
    </citation>
    <scope>NUCLEOTIDE SEQUENCE</scope>
    <source>
        <strain evidence="3">EGII</strain>
    </source>
</reference>
<organism evidence="3 4">
    <name type="scientific">Ceratitis capitata</name>
    <name type="common">Mediterranean fruit fly</name>
    <name type="synonym">Tephritis capitata</name>
    <dbReference type="NCBI Taxonomy" id="7213"/>
    <lineage>
        <taxon>Eukaryota</taxon>
        <taxon>Metazoa</taxon>
        <taxon>Ecdysozoa</taxon>
        <taxon>Arthropoda</taxon>
        <taxon>Hexapoda</taxon>
        <taxon>Insecta</taxon>
        <taxon>Pterygota</taxon>
        <taxon>Neoptera</taxon>
        <taxon>Endopterygota</taxon>
        <taxon>Diptera</taxon>
        <taxon>Brachycera</taxon>
        <taxon>Muscomorpha</taxon>
        <taxon>Tephritoidea</taxon>
        <taxon>Tephritidae</taxon>
        <taxon>Ceratitis</taxon>
        <taxon>Ceratitis</taxon>
    </lineage>
</organism>
<keyword evidence="2" id="KW-1133">Transmembrane helix</keyword>
<keyword evidence="2" id="KW-0812">Transmembrane</keyword>
<dbReference type="OrthoDB" id="26525at2759"/>
<protein>
    <submittedName>
        <fullName evidence="3">(Mediterranean fruit fly) hypothetical protein</fullName>
    </submittedName>
</protein>
<comment type="caution">
    <text evidence="3">The sequence shown here is derived from an EMBL/GenBank/DDBJ whole genome shotgun (WGS) entry which is preliminary data.</text>
</comment>